<evidence type="ECO:0000256" key="4">
    <source>
        <dbReference type="ARBA" id="ARBA00022448"/>
    </source>
</evidence>
<keyword evidence="6" id="KW-0679">Respiratory chain</keyword>
<protein>
    <recommendedName>
        <fullName evidence="15">Ubiquinol oxidase polypeptide II</fullName>
    </recommendedName>
</protein>
<evidence type="ECO:0000256" key="6">
    <source>
        <dbReference type="ARBA" id="ARBA00022660"/>
    </source>
</evidence>
<dbReference type="InterPro" id="IPR008972">
    <property type="entry name" value="Cupredoxin"/>
</dbReference>
<dbReference type="HOGENOM" id="CLU_036876_6_1_4"/>
<dbReference type="GO" id="GO:0042773">
    <property type="term" value="P:ATP synthesis coupled electron transport"/>
    <property type="evidence" value="ECO:0007669"/>
    <property type="project" value="TreeGrafter"/>
</dbReference>
<dbReference type="Gene3D" id="2.60.40.420">
    <property type="entry name" value="Cupredoxins - blue copper proteins"/>
    <property type="match status" value="1"/>
</dbReference>
<dbReference type="InterPro" id="IPR002429">
    <property type="entry name" value="CcO_II-like_C"/>
</dbReference>
<dbReference type="PANTHER" id="PTHR22888">
    <property type="entry name" value="CYTOCHROME C OXIDASE, SUBUNIT II"/>
    <property type="match status" value="1"/>
</dbReference>
<proteinExistence type="inferred from homology"/>
<keyword evidence="7 16" id="KW-0812">Transmembrane</keyword>
<keyword evidence="14" id="KW-0449">Lipoprotein</keyword>
<evidence type="ECO:0000256" key="5">
    <source>
        <dbReference type="ARBA" id="ARBA00022475"/>
    </source>
</evidence>
<keyword evidence="13" id="KW-0564">Palmitate</keyword>
<sequence>MSGAPALLLPRRFPTRDFTPASSSSERRSRPQPHCCLRIVNMRSVKFRYIPPPKRLDVASSAANAFRRLGRPASSQTQANSMVRRITSRASAILRLGLVAGLSGCSELHVLDPKGAIGAAEKSLIATSTWAMLIVVVPVIFLTLLFAWRYRASNRNATYAPKWAHSTAIEIVIWTVPSLIILFLGILTWKTTHALDPYRPIESSVKPIDVEVVALDWKWLFVYPELGIASVNQLAVPVGTPINFRITSDSVMNSFFIPQLGTQVYAMAGMQTRLHLIADEPGDFAGISANYSGRGFSDMKFRTLATSRDAFDAWVAKVRASADRLDMTAYSQLAQPSEKQPVRYYSTVDSRLFHNIIAKYNNGHVLDLTDAACRTKR</sequence>
<dbReference type="InterPro" id="IPR006333">
    <property type="entry name" value="Cyt_o_ubiquinol_oxidase_su2"/>
</dbReference>
<evidence type="ECO:0000256" key="2">
    <source>
        <dbReference type="ARBA" id="ARBA00004651"/>
    </source>
</evidence>
<evidence type="ECO:0000256" key="16">
    <source>
        <dbReference type="SAM" id="Phobius"/>
    </source>
</evidence>
<dbReference type="GO" id="GO:0005886">
    <property type="term" value="C:plasma membrane"/>
    <property type="evidence" value="ECO:0007669"/>
    <property type="project" value="UniProtKB-SubCell"/>
</dbReference>
<dbReference type="GO" id="GO:0005507">
    <property type="term" value="F:copper ion binding"/>
    <property type="evidence" value="ECO:0007669"/>
    <property type="project" value="InterPro"/>
</dbReference>
<organism evidence="19 20">
    <name type="scientific">Burkholderia thailandensis (strain ATCC 700388 / DSM 13276 / CCUG 48851 / CIP 106301 / E264)</name>
    <dbReference type="NCBI Taxonomy" id="271848"/>
    <lineage>
        <taxon>Bacteria</taxon>
        <taxon>Pseudomonadati</taxon>
        <taxon>Pseudomonadota</taxon>
        <taxon>Betaproteobacteria</taxon>
        <taxon>Burkholderiales</taxon>
        <taxon>Burkholderiaceae</taxon>
        <taxon>Burkholderia</taxon>
        <taxon>pseudomallei group</taxon>
    </lineage>
</organism>
<keyword evidence="5" id="KW-1003">Cell membrane</keyword>
<dbReference type="Pfam" id="PF00116">
    <property type="entry name" value="COX2"/>
    <property type="match status" value="1"/>
</dbReference>
<keyword evidence="11" id="KW-0560">Oxidoreductase</keyword>
<keyword evidence="8" id="KW-0732">Signal</keyword>
<gene>
    <name evidence="19" type="ordered locus">BTH_I1788</name>
</gene>
<keyword evidence="12 16" id="KW-0472">Membrane</keyword>
<feature type="domain" description="Cytochrome oxidase subunit II copper A binding" evidence="17">
    <location>
        <begin position="205"/>
        <end position="317"/>
    </location>
</feature>
<comment type="subcellular location">
    <subcellularLocation>
        <location evidence="2">Cell membrane</location>
        <topology evidence="2">Multi-pass membrane protein</topology>
    </subcellularLocation>
    <subcellularLocation>
        <location evidence="1">Periplasm</location>
    </subcellularLocation>
</comment>
<dbReference type="InterPro" id="IPR045187">
    <property type="entry name" value="CcO_II"/>
</dbReference>
<evidence type="ECO:0000256" key="10">
    <source>
        <dbReference type="ARBA" id="ARBA00022989"/>
    </source>
</evidence>
<feature type="transmembrane region" description="Helical" evidence="16">
    <location>
        <begin position="171"/>
        <end position="189"/>
    </location>
</feature>
<dbReference type="PANTHER" id="PTHR22888:SF18">
    <property type="entry name" value="CYTOCHROME BO(3) UBIQUINOL OXIDASE SUBUNIT 2"/>
    <property type="match status" value="1"/>
</dbReference>
<dbReference type="InterPro" id="IPR011759">
    <property type="entry name" value="Cyt_c_oxidase_su2_TM_dom"/>
</dbReference>
<evidence type="ECO:0000259" key="17">
    <source>
        <dbReference type="PROSITE" id="PS50857"/>
    </source>
</evidence>
<dbReference type="Gene3D" id="1.10.287.90">
    <property type="match status" value="1"/>
</dbReference>
<dbReference type="GO" id="GO:0009486">
    <property type="term" value="F:cytochrome bo3 ubiquinol oxidase activity"/>
    <property type="evidence" value="ECO:0007669"/>
    <property type="project" value="InterPro"/>
</dbReference>
<evidence type="ECO:0000256" key="7">
    <source>
        <dbReference type="ARBA" id="ARBA00022692"/>
    </source>
</evidence>
<dbReference type="AlphaFoldDB" id="Q2SXM9"/>
<dbReference type="InterPro" id="IPR036257">
    <property type="entry name" value="Cyt_c_oxidase_su2_TM_sf"/>
</dbReference>
<dbReference type="Proteomes" id="UP000001930">
    <property type="component" value="Chromosome I"/>
</dbReference>
<keyword evidence="20" id="KW-1185">Reference proteome</keyword>
<evidence type="ECO:0000256" key="15">
    <source>
        <dbReference type="ARBA" id="ARBA00030198"/>
    </source>
</evidence>
<dbReference type="GO" id="GO:0042597">
    <property type="term" value="C:periplasmic space"/>
    <property type="evidence" value="ECO:0007669"/>
    <property type="project" value="UniProtKB-SubCell"/>
</dbReference>
<accession>Q2SXM9</accession>
<evidence type="ECO:0000256" key="14">
    <source>
        <dbReference type="ARBA" id="ARBA00023288"/>
    </source>
</evidence>
<comment type="similarity">
    <text evidence="3">Belongs to the cytochrome c oxidase subunit 2 family.</text>
</comment>
<evidence type="ECO:0000259" key="18">
    <source>
        <dbReference type="PROSITE" id="PS50999"/>
    </source>
</evidence>
<dbReference type="Pfam" id="PF06481">
    <property type="entry name" value="COX_ARM"/>
    <property type="match status" value="1"/>
</dbReference>
<dbReference type="SUPFAM" id="SSF49503">
    <property type="entry name" value="Cupredoxins"/>
    <property type="match status" value="1"/>
</dbReference>
<feature type="domain" description="Cytochrome oxidase subunit II transmembrane region profile" evidence="18">
    <location>
        <begin position="102"/>
        <end position="199"/>
    </location>
</feature>
<evidence type="ECO:0000256" key="8">
    <source>
        <dbReference type="ARBA" id="ARBA00022729"/>
    </source>
</evidence>
<dbReference type="EMBL" id="CP000086">
    <property type="protein sequence ID" value="ABC39057.1"/>
    <property type="molecule type" value="Genomic_DNA"/>
</dbReference>
<keyword evidence="4" id="KW-0813">Transport</keyword>
<dbReference type="InterPro" id="IPR034227">
    <property type="entry name" value="CuRO_UO_II"/>
</dbReference>
<evidence type="ECO:0000313" key="20">
    <source>
        <dbReference type="Proteomes" id="UP000001930"/>
    </source>
</evidence>
<feature type="transmembrane region" description="Helical" evidence="16">
    <location>
        <begin position="130"/>
        <end position="150"/>
    </location>
</feature>
<dbReference type="InterPro" id="IPR010514">
    <property type="entry name" value="COX_ARM"/>
</dbReference>
<dbReference type="GO" id="GO:0016682">
    <property type="term" value="F:oxidoreductase activity, acting on diphenols and related substances as donors, oxygen as acceptor"/>
    <property type="evidence" value="ECO:0007669"/>
    <property type="project" value="InterPro"/>
</dbReference>
<dbReference type="GO" id="GO:0004129">
    <property type="term" value="F:cytochrome-c oxidase activity"/>
    <property type="evidence" value="ECO:0007669"/>
    <property type="project" value="InterPro"/>
</dbReference>
<dbReference type="SUPFAM" id="SSF81464">
    <property type="entry name" value="Cytochrome c oxidase subunit II-like, transmembrane region"/>
    <property type="match status" value="1"/>
</dbReference>
<evidence type="ECO:0000256" key="13">
    <source>
        <dbReference type="ARBA" id="ARBA00023139"/>
    </source>
</evidence>
<evidence type="ECO:0000256" key="9">
    <source>
        <dbReference type="ARBA" id="ARBA00022982"/>
    </source>
</evidence>
<dbReference type="PROSITE" id="PS50999">
    <property type="entry name" value="COX2_TM"/>
    <property type="match status" value="1"/>
</dbReference>
<evidence type="ECO:0000313" key="19">
    <source>
        <dbReference type="EMBL" id="ABC39057.1"/>
    </source>
</evidence>
<keyword evidence="10 16" id="KW-1133">Transmembrane helix</keyword>
<evidence type="ECO:0000256" key="3">
    <source>
        <dbReference type="ARBA" id="ARBA00007866"/>
    </source>
</evidence>
<reference evidence="19 20" key="1">
    <citation type="journal article" date="2005" name="BMC Genomics">
        <title>Bacterial genome adaptation to niches: divergence of the potential virulence genes in three Burkholderia species of different survival strategies.</title>
        <authorList>
            <person name="Kim H.S."/>
            <person name="Schell M.A."/>
            <person name="Yu Y."/>
            <person name="Ulrich R.L."/>
            <person name="Sarria S.H."/>
            <person name="Nierman W.C."/>
            <person name="DeShazer D."/>
        </authorList>
    </citation>
    <scope>NUCLEOTIDE SEQUENCE [LARGE SCALE GENOMIC DNA]</scope>
    <source>
        <strain evidence="20">ATCC 700388 / DSM 13276 / CCUG 48851 / CIP 106301 / E264</strain>
    </source>
</reference>
<name>Q2SXM9_BURTA</name>
<keyword evidence="9" id="KW-0249">Electron transport</keyword>
<dbReference type="PROSITE" id="PS50857">
    <property type="entry name" value="COX2_CUA"/>
    <property type="match status" value="1"/>
</dbReference>
<dbReference type="CDD" id="cd04212">
    <property type="entry name" value="CuRO_UO_II"/>
    <property type="match status" value="1"/>
</dbReference>
<dbReference type="KEGG" id="bte:BTH_I1788"/>
<evidence type="ECO:0000256" key="12">
    <source>
        <dbReference type="ARBA" id="ARBA00023136"/>
    </source>
</evidence>
<dbReference type="NCBIfam" id="TIGR01433">
    <property type="entry name" value="CyoA"/>
    <property type="match status" value="1"/>
</dbReference>
<evidence type="ECO:0000256" key="1">
    <source>
        <dbReference type="ARBA" id="ARBA00004418"/>
    </source>
</evidence>
<evidence type="ECO:0000256" key="11">
    <source>
        <dbReference type="ARBA" id="ARBA00023002"/>
    </source>
</evidence>